<dbReference type="Proteomes" id="UP001552479">
    <property type="component" value="Unassembled WGS sequence"/>
</dbReference>
<comment type="caution">
    <text evidence="3">The sequence shown here is derived from an EMBL/GenBank/DDBJ whole genome shotgun (WGS) entry which is preliminary data.</text>
</comment>
<evidence type="ECO:0000256" key="2">
    <source>
        <dbReference type="SAM" id="Phobius"/>
    </source>
</evidence>
<dbReference type="RefSeq" id="WP_366089533.1">
    <property type="nucleotide sequence ID" value="NZ_JBFASG010000028.1"/>
</dbReference>
<keyword evidence="4" id="KW-1185">Reference proteome</keyword>
<keyword evidence="2" id="KW-0812">Transmembrane</keyword>
<dbReference type="EMBL" id="JBFASG010000028">
    <property type="protein sequence ID" value="MEV4926012.1"/>
    <property type="molecule type" value="Genomic_DNA"/>
</dbReference>
<protein>
    <recommendedName>
        <fullName evidence="5">Transmembrane protein</fullName>
    </recommendedName>
</protein>
<evidence type="ECO:0000313" key="4">
    <source>
        <dbReference type="Proteomes" id="UP001552479"/>
    </source>
</evidence>
<keyword evidence="2" id="KW-1133">Transmembrane helix</keyword>
<reference evidence="3 4" key="1">
    <citation type="submission" date="2024-06" db="EMBL/GenBank/DDBJ databases">
        <title>The Natural Products Discovery Center: Release of the First 8490 Sequenced Strains for Exploring Actinobacteria Biosynthetic Diversity.</title>
        <authorList>
            <person name="Kalkreuter E."/>
            <person name="Kautsar S.A."/>
            <person name="Yang D."/>
            <person name="Bader C.D."/>
            <person name="Teijaro C.N."/>
            <person name="Fluegel L."/>
            <person name="Davis C.M."/>
            <person name="Simpson J.R."/>
            <person name="Lauterbach L."/>
            <person name="Steele A.D."/>
            <person name="Gui C."/>
            <person name="Meng S."/>
            <person name="Li G."/>
            <person name="Viehrig K."/>
            <person name="Ye F."/>
            <person name="Su P."/>
            <person name="Kiefer A.F."/>
            <person name="Nichols A."/>
            <person name="Cepeda A.J."/>
            <person name="Yan W."/>
            <person name="Fan B."/>
            <person name="Jiang Y."/>
            <person name="Adhikari A."/>
            <person name="Zheng C.-J."/>
            <person name="Schuster L."/>
            <person name="Cowan T.M."/>
            <person name="Smanski M.J."/>
            <person name="Chevrette M.G."/>
            <person name="De Carvalho L.P.S."/>
            <person name="Shen B."/>
        </authorList>
    </citation>
    <scope>NUCLEOTIDE SEQUENCE [LARGE SCALE GENOMIC DNA]</scope>
    <source>
        <strain evidence="3 4">NPDC053791</strain>
    </source>
</reference>
<evidence type="ECO:0000256" key="1">
    <source>
        <dbReference type="SAM" id="MobiDB-lite"/>
    </source>
</evidence>
<evidence type="ECO:0008006" key="5">
    <source>
        <dbReference type="Google" id="ProtNLM"/>
    </source>
</evidence>
<feature type="region of interest" description="Disordered" evidence="1">
    <location>
        <begin position="1"/>
        <end position="22"/>
    </location>
</feature>
<keyword evidence="2" id="KW-0472">Membrane</keyword>
<feature type="transmembrane region" description="Helical" evidence="2">
    <location>
        <begin position="31"/>
        <end position="49"/>
    </location>
</feature>
<feature type="compositionally biased region" description="Low complexity" evidence="1">
    <location>
        <begin position="10"/>
        <end position="21"/>
    </location>
</feature>
<sequence length="133" mass="13895">MPDEVQQDITSSSSEGASGTSRKNVAHQGRLVLLVLLAACAALVLLMPVKFEKSYGIFDKETRKLECGSVIFPQEKAGATAYNADCAVARSRHLGYAGLCLAGAAVVTAIAIAKQGGRQSAKTSEGTRQEPAL</sequence>
<evidence type="ECO:0000313" key="3">
    <source>
        <dbReference type="EMBL" id="MEV4926012.1"/>
    </source>
</evidence>
<proteinExistence type="predicted"/>
<feature type="transmembrane region" description="Helical" evidence="2">
    <location>
        <begin position="94"/>
        <end position="113"/>
    </location>
</feature>
<organism evidence="3 4">
    <name type="scientific">Streptomyces roseoverticillatus</name>
    <dbReference type="NCBI Taxonomy" id="66429"/>
    <lineage>
        <taxon>Bacteria</taxon>
        <taxon>Bacillati</taxon>
        <taxon>Actinomycetota</taxon>
        <taxon>Actinomycetes</taxon>
        <taxon>Kitasatosporales</taxon>
        <taxon>Streptomycetaceae</taxon>
        <taxon>Streptomyces</taxon>
    </lineage>
</organism>
<gene>
    <name evidence="3" type="ORF">AB0L03_24855</name>
</gene>
<accession>A0ABV3J0A8</accession>
<name>A0ABV3J0A8_9ACTN</name>